<dbReference type="EMBL" id="SEYY01001073">
    <property type="protein sequence ID" value="KAB7505890.1"/>
    <property type="molecule type" value="Genomic_DNA"/>
</dbReference>
<feature type="region of interest" description="Disordered" evidence="1">
    <location>
        <begin position="288"/>
        <end position="329"/>
    </location>
</feature>
<dbReference type="AlphaFoldDB" id="A0A5N5TJD2"/>
<feature type="compositionally biased region" description="Basic and acidic residues" evidence="1">
    <location>
        <begin position="143"/>
        <end position="163"/>
    </location>
</feature>
<reference evidence="2 3" key="1">
    <citation type="journal article" date="2019" name="PLoS Biol.">
        <title>Sex chromosomes control vertical transmission of feminizing Wolbachia symbionts in an isopod.</title>
        <authorList>
            <person name="Becking T."/>
            <person name="Chebbi M.A."/>
            <person name="Giraud I."/>
            <person name="Moumen B."/>
            <person name="Laverre T."/>
            <person name="Caubet Y."/>
            <person name="Peccoud J."/>
            <person name="Gilbert C."/>
            <person name="Cordaux R."/>
        </authorList>
    </citation>
    <scope>NUCLEOTIDE SEQUENCE [LARGE SCALE GENOMIC DNA]</scope>
    <source>
        <strain evidence="2">ANa2</strain>
        <tissue evidence="2">Whole body excluding digestive tract and cuticle</tissue>
    </source>
</reference>
<feature type="region of interest" description="Disordered" evidence="1">
    <location>
        <begin position="194"/>
        <end position="241"/>
    </location>
</feature>
<evidence type="ECO:0000313" key="3">
    <source>
        <dbReference type="Proteomes" id="UP000326759"/>
    </source>
</evidence>
<sequence>MKYVNIIPYGSLLNKFLTLSFIPFHEVRPKSKFTFCTNRGELSPSKGCGSRHCSPERVGSPVCSPPRPPPEFPDYQIIEKQESPSPLDTTSQQEASEDALLENDREPLPEDTEEKYNEVPSNICLQVSSPEELSALEEGEGISDIKKPKNKDEDEEENERKFDSNSVPNSLLCVSEEEKVPQNQISTDVELSEHAHQSLEKLSTTEDQSQQFSESTSLLSNSELQHEQTLSEEHHRHSLQESLNSLEEHQAHLHNQHHQLYNDQQQCRMQEDYHYSLLKVPTHLQDPMRDQQSNLHDYDDHHSLGPQRHMQDPMGEHQHHPHHHLHPSNDRSHGYWNMHLGMLSKVKSETKDWYEREGMVPEVLGNTGLLKSPDQHDIYNSYRIPSHPSLGSESPRPSPIPHGSLPFSQSPDPRHQQHYQPYQNHSGMADMSPMSPKYQSHPRSHLQTSHHSASQISGPHGIQHPSLQLPSQHHPGSQHIQQQYGQQYGGQHHLNLPGHPGQHLGSPYGQGLLPGMPGGHRIHEGREGREGDPYSFVDEYSGPPPRPVEEILGHAQPKRRGRKPKHIKLMENGEMLVPVRPYS</sequence>
<accession>A0A5N5TJD2</accession>
<proteinExistence type="predicted"/>
<feature type="compositionally biased region" description="Polar residues" evidence="1">
    <location>
        <begin position="445"/>
        <end position="457"/>
    </location>
</feature>
<feature type="compositionally biased region" description="Low complexity" evidence="1">
    <location>
        <begin position="478"/>
        <end position="493"/>
    </location>
</feature>
<feature type="compositionally biased region" description="Polar residues" evidence="1">
    <location>
        <begin position="200"/>
        <end position="212"/>
    </location>
</feature>
<feature type="compositionally biased region" description="Pro residues" evidence="1">
    <location>
        <begin position="63"/>
        <end position="72"/>
    </location>
</feature>
<feature type="region of interest" description="Disordered" evidence="1">
    <location>
        <begin position="379"/>
        <end position="566"/>
    </location>
</feature>
<protein>
    <submittedName>
        <fullName evidence="2">Uncharacterized protein</fullName>
    </submittedName>
</protein>
<feature type="compositionally biased region" description="Basic and acidic residues" evidence="1">
    <location>
        <begin position="296"/>
        <end position="318"/>
    </location>
</feature>
<evidence type="ECO:0000256" key="1">
    <source>
        <dbReference type="SAM" id="MobiDB-lite"/>
    </source>
</evidence>
<feature type="compositionally biased region" description="Polar residues" evidence="1">
    <location>
        <begin position="119"/>
        <end position="131"/>
    </location>
</feature>
<keyword evidence="3" id="KW-1185">Reference proteome</keyword>
<feature type="region of interest" description="Disordered" evidence="1">
    <location>
        <begin position="42"/>
        <end position="169"/>
    </location>
</feature>
<dbReference type="Proteomes" id="UP000326759">
    <property type="component" value="Unassembled WGS sequence"/>
</dbReference>
<feature type="compositionally biased region" description="Low complexity" evidence="1">
    <location>
        <begin position="213"/>
        <end position="223"/>
    </location>
</feature>
<feature type="compositionally biased region" description="Basic and acidic residues" evidence="1">
    <location>
        <begin position="224"/>
        <end position="239"/>
    </location>
</feature>
<comment type="caution">
    <text evidence="2">The sequence shown here is derived from an EMBL/GenBank/DDBJ whole genome shotgun (WGS) entry which is preliminary data.</text>
</comment>
<feature type="compositionally biased region" description="Basic residues" evidence="1">
    <location>
        <begin position="556"/>
        <end position="566"/>
    </location>
</feature>
<gene>
    <name evidence="2" type="ORF">Anas_05277</name>
</gene>
<evidence type="ECO:0000313" key="2">
    <source>
        <dbReference type="EMBL" id="KAB7505890.1"/>
    </source>
</evidence>
<feature type="compositionally biased region" description="Polar residues" evidence="1">
    <location>
        <begin position="465"/>
        <end position="475"/>
    </location>
</feature>
<organism evidence="2 3">
    <name type="scientific">Armadillidium nasatum</name>
    <dbReference type="NCBI Taxonomy" id="96803"/>
    <lineage>
        <taxon>Eukaryota</taxon>
        <taxon>Metazoa</taxon>
        <taxon>Ecdysozoa</taxon>
        <taxon>Arthropoda</taxon>
        <taxon>Crustacea</taxon>
        <taxon>Multicrustacea</taxon>
        <taxon>Malacostraca</taxon>
        <taxon>Eumalacostraca</taxon>
        <taxon>Peracarida</taxon>
        <taxon>Isopoda</taxon>
        <taxon>Oniscidea</taxon>
        <taxon>Crinocheta</taxon>
        <taxon>Armadillidiidae</taxon>
        <taxon>Armadillidium</taxon>
    </lineage>
</organism>
<feature type="compositionally biased region" description="Polar residues" evidence="1">
    <location>
        <begin position="83"/>
        <end position="94"/>
    </location>
</feature>
<name>A0A5N5TJD2_9CRUS</name>
<feature type="compositionally biased region" description="Basic and acidic residues" evidence="1">
    <location>
        <begin position="521"/>
        <end position="532"/>
    </location>
</feature>